<dbReference type="PROSITE" id="PS00107">
    <property type="entry name" value="PROTEIN_KINASE_ATP"/>
    <property type="match status" value="1"/>
</dbReference>
<keyword evidence="2" id="KW-1133">Transmembrane helix</keyword>
<evidence type="ECO:0008006" key="5">
    <source>
        <dbReference type="Google" id="ProtNLM"/>
    </source>
</evidence>
<dbReference type="InterPro" id="IPR036116">
    <property type="entry name" value="FN3_sf"/>
</dbReference>
<feature type="transmembrane region" description="Helical" evidence="2">
    <location>
        <begin position="466"/>
        <end position="488"/>
    </location>
</feature>
<dbReference type="SUPFAM" id="SSF56112">
    <property type="entry name" value="Protein kinase-like (PK-like)"/>
    <property type="match status" value="1"/>
</dbReference>
<keyword evidence="2" id="KW-0472">Membrane</keyword>
<keyword evidence="1" id="KW-0067">ATP-binding</keyword>
<keyword evidence="1" id="KW-0547">Nucleotide-binding</keyword>
<feature type="non-terminal residue" evidence="3">
    <location>
        <position position="1"/>
    </location>
</feature>
<sequence length="598" mass="67148">LVLNHTEHEQCRVAFPVDTGLERKGKEIRHRKQEQDECWELCENLVRNPKVYTPLCPAKSEGCQTACSYRNSSKTAGNVTSEAVDWWFPDAVNTSTDYLWIDMEWPEPVSDPPVTRPHPIVYALLMREKNDAWQLIGQTMKRIYSMKHSKARFVPEFLIQAIDAQGVIAETVFYIPEMIFKEVIVPVPDVGGLMDGGTAVSIRNHNAVNLTYQLHFQDKNGDGLTAKLTWEHPQEVVAASGSGKVAYNIVYIRYMCGVYEDLPKCPYPDDLYSSEVFVDRDEKPEYTITQLLYNTGYNVLVVLDGDNQELVDIVLNTPRCHNPTKDFQQCRDPDVTEKPDSEPGYVVVNISWNFISDPNVVNFSVKIVCEDDTGYSVTRETVSGTTHVVAKLQDNTVYEAVVDVFNPARGGEVEFAEGFVDSGQDYMYLDESQQRKHFNTSELQLAAQEVPQAVMMQRQNMRAVNGVIIGVTCVGVLVVVGLIVLFLYRKRQSFRGIIIPKTTVAKSNSYKSSVGGKADYSNQLMVFSDEWELDPRQLKFSTPLGQGAFGKVVTGYCADQKVAIKLVKESLFLSEPLAFDFPRQAAGASGCEEQVDII</sequence>
<evidence type="ECO:0000256" key="1">
    <source>
        <dbReference type="PROSITE-ProRule" id="PRU10141"/>
    </source>
</evidence>
<evidence type="ECO:0000256" key="2">
    <source>
        <dbReference type="SAM" id="Phobius"/>
    </source>
</evidence>
<comment type="caution">
    <text evidence="3">The sequence shown here is derived from an EMBL/GenBank/DDBJ whole genome shotgun (WGS) entry which is preliminary data.</text>
</comment>
<protein>
    <recommendedName>
        <fullName evidence="5">Protein kinase domain-containing protein</fullName>
    </recommendedName>
</protein>
<evidence type="ECO:0000313" key="4">
    <source>
        <dbReference type="Proteomes" id="UP001519460"/>
    </source>
</evidence>
<reference evidence="3 4" key="1">
    <citation type="journal article" date="2023" name="Sci. Data">
        <title>Genome assembly of the Korean intertidal mud-creeper Batillaria attramentaria.</title>
        <authorList>
            <person name="Patra A.K."/>
            <person name="Ho P.T."/>
            <person name="Jun S."/>
            <person name="Lee S.J."/>
            <person name="Kim Y."/>
            <person name="Won Y.J."/>
        </authorList>
    </citation>
    <scope>NUCLEOTIDE SEQUENCE [LARGE SCALE GENOMIC DNA]</scope>
    <source>
        <strain evidence="3">Wonlab-2016</strain>
    </source>
</reference>
<dbReference type="AlphaFoldDB" id="A0ABD0M0L5"/>
<dbReference type="SUPFAM" id="SSF49265">
    <property type="entry name" value="Fibronectin type III"/>
    <property type="match status" value="1"/>
</dbReference>
<feature type="non-terminal residue" evidence="3">
    <location>
        <position position="598"/>
    </location>
</feature>
<evidence type="ECO:0000313" key="3">
    <source>
        <dbReference type="EMBL" id="KAK7505460.1"/>
    </source>
</evidence>
<dbReference type="Proteomes" id="UP001519460">
    <property type="component" value="Unassembled WGS sequence"/>
</dbReference>
<dbReference type="EMBL" id="JACVVK020000010">
    <property type="protein sequence ID" value="KAK7505460.1"/>
    <property type="molecule type" value="Genomic_DNA"/>
</dbReference>
<dbReference type="InterPro" id="IPR017441">
    <property type="entry name" value="Protein_kinase_ATP_BS"/>
</dbReference>
<keyword evidence="2" id="KW-0812">Transmembrane</keyword>
<accession>A0ABD0M0L5</accession>
<dbReference type="InterPro" id="IPR011009">
    <property type="entry name" value="Kinase-like_dom_sf"/>
</dbReference>
<proteinExistence type="predicted"/>
<feature type="binding site" evidence="1">
    <location>
        <position position="565"/>
    </location>
    <ligand>
        <name>ATP</name>
        <dbReference type="ChEBI" id="CHEBI:30616"/>
    </ligand>
</feature>
<keyword evidence="4" id="KW-1185">Reference proteome</keyword>
<dbReference type="GO" id="GO:0005524">
    <property type="term" value="F:ATP binding"/>
    <property type="evidence" value="ECO:0007669"/>
    <property type="project" value="UniProtKB-UniRule"/>
</dbReference>
<gene>
    <name evidence="3" type="ORF">BaRGS_00003205</name>
</gene>
<dbReference type="Gene3D" id="3.30.200.20">
    <property type="entry name" value="Phosphorylase Kinase, domain 1"/>
    <property type="match status" value="1"/>
</dbReference>
<name>A0ABD0M0L5_9CAEN</name>
<organism evidence="3 4">
    <name type="scientific">Batillaria attramentaria</name>
    <dbReference type="NCBI Taxonomy" id="370345"/>
    <lineage>
        <taxon>Eukaryota</taxon>
        <taxon>Metazoa</taxon>
        <taxon>Spiralia</taxon>
        <taxon>Lophotrochozoa</taxon>
        <taxon>Mollusca</taxon>
        <taxon>Gastropoda</taxon>
        <taxon>Caenogastropoda</taxon>
        <taxon>Sorbeoconcha</taxon>
        <taxon>Cerithioidea</taxon>
        <taxon>Batillariidae</taxon>
        <taxon>Batillaria</taxon>
    </lineage>
</organism>